<dbReference type="InterPro" id="IPR036567">
    <property type="entry name" value="RHF-like"/>
</dbReference>
<gene>
    <name evidence="1" type="ORF">HF690_05510</name>
</gene>
<dbReference type="Pfam" id="PF02482">
    <property type="entry name" value="Ribosomal_S30AE"/>
    <property type="match status" value="1"/>
</dbReference>
<dbReference type="SUPFAM" id="SSF69754">
    <property type="entry name" value="Ribosome binding protein Y (YfiA homologue)"/>
    <property type="match status" value="1"/>
</dbReference>
<evidence type="ECO:0000313" key="1">
    <source>
        <dbReference type="EMBL" id="NKZ38414.1"/>
    </source>
</evidence>
<organism evidence="1 2">
    <name type="scientific">Oleiagrimonas citrea</name>
    <dbReference type="NCBI Taxonomy" id="1665687"/>
    <lineage>
        <taxon>Bacteria</taxon>
        <taxon>Pseudomonadati</taxon>
        <taxon>Pseudomonadota</taxon>
        <taxon>Gammaproteobacteria</taxon>
        <taxon>Lysobacterales</taxon>
        <taxon>Rhodanobacteraceae</taxon>
        <taxon>Oleiagrimonas</taxon>
    </lineage>
</organism>
<dbReference type="RefSeq" id="WP_168608738.1">
    <property type="nucleotide sequence ID" value="NZ_JAAZQD010000002.1"/>
</dbReference>
<dbReference type="AlphaFoldDB" id="A0A846ZJP9"/>
<accession>A0A846ZJP9</accession>
<evidence type="ECO:0000313" key="2">
    <source>
        <dbReference type="Proteomes" id="UP000541636"/>
    </source>
</evidence>
<dbReference type="Proteomes" id="UP000541636">
    <property type="component" value="Unassembled WGS sequence"/>
</dbReference>
<proteinExistence type="predicted"/>
<sequence length="103" mass="11361">MQIQLNTDDRVPGGEALQASVDSLVTQHLERFFPYLTRIEVHLADANGTKGGGHDKQCAIEARMSNGPSMGVNHDDETMEKAIRGACEKMRSRLDSRIGKRGH</sequence>
<reference evidence="1 2" key="1">
    <citation type="journal article" date="2017" name="Int. J. Syst. Evol. Microbiol.">
        <title>Oleiagrimonas citrea sp. nov., a marine bacterium isolated from tidal flat sediment and emended description of the genus Oleiagrimonas Fang et al. 2015 and Oleiagrimonas soli.</title>
        <authorList>
            <person name="Yang S.H."/>
            <person name="Seo H.S."/>
            <person name="Seong C.N."/>
            <person name="Kwon K.K."/>
        </authorList>
    </citation>
    <scope>NUCLEOTIDE SEQUENCE [LARGE SCALE GENOMIC DNA]</scope>
    <source>
        <strain evidence="1 2">MEBiC09124</strain>
    </source>
</reference>
<name>A0A846ZJP9_9GAMM</name>
<keyword evidence="2" id="KW-1185">Reference proteome</keyword>
<dbReference type="EMBL" id="JAAZQD010000002">
    <property type="protein sequence ID" value="NKZ38414.1"/>
    <property type="molecule type" value="Genomic_DNA"/>
</dbReference>
<dbReference type="Gene3D" id="3.30.160.100">
    <property type="entry name" value="Ribosome hibernation promotion factor-like"/>
    <property type="match status" value="1"/>
</dbReference>
<comment type="caution">
    <text evidence="1">The sequence shown here is derived from an EMBL/GenBank/DDBJ whole genome shotgun (WGS) entry which is preliminary data.</text>
</comment>
<dbReference type="InterPro" id="IPR003489">
    <property type="entry name" value="RHF/RaiA"/>
</dbReference>
<protein>
    <submittedName>
        <fullName evidence="1">HPF/RaiA family ribosome-associated protein</fullName>
    </submittedName>
</protein>